<sequence>MALATIPYAASPLLTPHCRRKVHSVISCQIDIVKAKQAPESTPSPAKLRIKIAGAWDALMRWSQRKSSYVSTSRRSSEAWAGVRKVVVFGGGSFGTAMGSILALQKSELEVVLLLRDEQLSSDINVKHMNSKYLQGCSLPHNVRATTNVAEAISGAQYAVHAVPVQSSRAFLHGIKDVLPPTTPLLCVSKGLEVTTGSMMSELIPSALGRCQPVVFLSGPSFAKEVLEKQPTGLVAASTDLQLANTVQALLSSPAMRVNTTSDVVGIETCGALKNVLAIGAGIIQGLGLGQNALAAFIVQGCSEIRYLVEAQGGKASTINGLGGIGDICLTCYGSLSRNRSVGVRLGQGEQLQDILASSSQVAEGVATAAVVVLLARRFRVSLPVLTGIAQILEGNISCEEAVNEIMGLPQIQGEA</sequence>
<dbReference type="PANTHER" id="PTHR11728:SF1">
    <property type="entry name" value="GLYCEROL-3-PHOSPHATE DEHYDROGENASE [NAD(+)] 2, CHLOROPLASTIC"/>
    <property type="match status" value="1"/>
</dbReference>
<dbReference type="InterPro" id="IPR006109">
    <property type="entry name" value="G3P_DH_NAD-dep_C"/>
</dbReference>
<dbReference type="AlphaFoldDB" id="A0A515EIV2"/>
<reference evidence="11" key="1">
    <citation type="submission" date="2018-12" db="EMBL/GenBank/DDBJ databases">
        <title>Identification, characterization and expression analysis under abiotic stresses of glycerol-3-phosphate dehydrogenase gene family in Dunaliella salina.</title>
        <authorList>
            <person name="Wu Q."/>
            <person name="Cao Y."/>
        </authorList>
    </citation>
    <scope>NUCLEOTIDE SEQUENCE</scope>
</reference>
<dbReference type="GO" id="GO:0046168">
    <property type="term" value="P:glycerol-3-phosphate catabolic process"/>
    <property type="evidence" value="ECO:0007669"/>
    <property type="project" value="UniProtKB-UniRule"/>
</dbReference>
<dbReference type="NCBIfam" id="NF000942">
    <property type="entry name" value="PRK00094.1-4"/>
    <property type="match status" value="1"/>
</dbReference>
<dbReference type="Pfam" id="PF07479">
    <property type="entry name" value="NAD_Gly3P_dh_C"/>
    <property type="match status" value="1"/>
</dbReference>
<dbReference type="SUPFAM" id="SSF51735">
    <property type="entry name" value="NAD(P)-binding Rossmann-fold domains"/>
    <property type="match status" value="1"/>
</dbReference>
<feature type="domain" description="Glycerol-3-phosphate dehydrogenase NAD-dependent N-terminal" evidence="9">
    <location>
        <begin position="85"/>
        <end position="243"/>
    </location>
</feature>
<evidence type="ECO:0000256" key="2">
    <source>
        <dbReference type="ARBA" id="ARBA00023002"/>
    </source>
</evidence>
<evidence type="ECO:0000256" key="8">
    <source>
        <dbReference type="RuleBase" id="RU361243"/>
    </source>
</evidence>
<dbReference type="Gene3D" id="3.40.50.720">
    <property type="entry name" value="NAD(P)-binding Rossmann-like Domain"/>
    <property type="match status" value="1"/>
</dbReference>
<evidence type="ECO:0000259" key="9">
    <source>
        <dbReference type="Pfam" id="PF01210"/>
    </source>
</evidence>
<comment type="similarity">
    <text evidence="1 7">Belongs to the NAD-dependent glycerol-3-phosphate dehydrogenase family.</text>
</comment>
<dbReference type="EC" id="1.1.1.8" evidence="8"/>
<feature type="domain" description="Glycerol-3-phosphate dehydrogenase NAD-dependent C-terminal" evidence="10">
    <location>
        <begin position="263"/>
        <end position="403"/>
    </location>
</feature>
<dbReference type="PRINTS" id="PR00077">
    <property type="entry name" value="GPDHDRGNASE"/>
</dbReference>
<accession>A0A515EIV2</accession>
<dbReference type="GO" id="GO:0020015">
    <property type="term" value="C:glycosome"/>
    <property type="evidence" value="ECO:0007669"/>
    <property type="project" value="UniProtKB-SubCell"/>
</dbReference>
<keyword evidence="3 7" id="KW-0520">NAD</keyword>
<organism evidence="11">
    <name type="scientific">Dunaliella salina</name>
    <name type="common">Green alga</name>
    <name type="synonym">Protococcus salinus</name>
    <dbReference type="NCBI Taxonomy" id="3046"/>
    <lineage>
        <taxon>Eukaryota</taxon>
        <taxon>Viridiplantae</taxon>
        <taxon>Chlorophyta</taxon>
        <taxon>core chlorophytes</taxon>
        <taxon>Chlorophyceae</taxon>
        <taxon>CS clade</taxon>
        <taxon>Chlamydomonadales</taxon>
        <taxon>Dunaliellaceae</taxon>
        <taxon>Dunaliella</taxon>
    </lineage>
</organism>
<dbReference type="GO" id="GO:0005975">
    <property type="term" value="P:carbohydrate metabolic process"/>
    <property type="evidence" value="ECO:0007669"/>
    <property type="project" value="InterPro"/>
</dbReference>
<evidence type="ECO:0000256" key="6">
    <source>
        <dbReference type="ARBA" id="ARBA00084116"/>
    </source>
</evidence>
<evidence type="ECO:0000256" key="3">
    <source>
        <dbReference type="ARBA" id="ARBA00023027"/>
    </source>
</evidence>
<dbReference type="FunFam" id="1.10.1040.10:FF:000001">
    <property type="entry name" value="Glycerol-3-phosphate dehydrogenase [NAD(P)+]"/>
    <property type="match status" value="1"/>
</dbReference>
<dbReference type="FunFam" id="3.40.50.720:FF:000019">
    <property type="entry name" value="Glycerol-3-phosphate dehydrogenase [NAD(P)+]"/>
    <property type="match status" value="1"/>
</dbReference>
<evidence type="ECO:0000259" key="10">
    <source>
        <dbReference type="Pfam" id="PF07479"/>
    </source>
</evidence>
<dbReference type="NCBIfam" id="NF000940">
    <property type="entry name" value="PRK00094.1-2"/>
    <property type="match status" value="1"/>
</dbReference>
<evidence type="ECO:0000313" key="11">
    <source>
        <dbReference type="EMBL" id="QDL52597.1"/>
    </source>
</evidence>
<dbReference type="PANTHER" id="PTHR11728">
    <property type="entry name" value="GLYCEROL-3-PHOSPHATE DEHYDROGENASE"/>
    <property type="match status" value="1"/>
</dbReference>
<evidence type="ECO:0000256" key="5">
    <source>
        <dbReference type="ARBA" id="ARBA00060503"/>
    </source>
</evidence>
<dbReference type="InterPro" id="IPR013328">
    <property type="entry name" value="6PGD_dom2"/>
</dbReference>
<dbReference type="PROSITE" id="PS00957">
    <property type="entry name" value="NAD_G3PDH"/>
    <property type="match status" value="1"/>
</dbReference>
<dbReference type="GO" id="GO:0141152">
    <property type="term" value="F:glycerol-3-phosphate dehydrogenase (NAD+) activity"/>
    <property type="evidence" value="ECO:0007669"/>
    <property type="project" value="UniProtKB-UniRule"/>
</dbReference>
<dbReference type="InterPro" id="IPR011128">
    <property type="entry name" value="G3P_DH_NAD-dep_N"/>
</dbReference>
<dbReference type="SUPFAM" id="SSF48179">
    <property type="entry name" value="6-phosphogluconate dehydrogenase C-terminal domain-like"/>
    <property type="match status" value="1"/>
</dbReference>
<protein>
    <recommendedName>
        <fullName evidence="8">Glycerol-3-phosphate dehydrogenase [NAD(+)]</fullName>
        <ecNumber evidence="8">1.1.1.8</ecNumber>
    </recommendedName>
</protein>
<proteinExistence type="evidence at transcript level"/>
<evidence type="ECO:0000256" key="4">
    <source>
        <dbReference type="ARBA" id="ARBA00048683"/>
    </source>
</evidence>
<keyword evidence="6" id="KW-0327">Glycosome</keyword>
<dbReference type="Pfam" id="PF01210">
    <property type="entry name" value="NAD_Gly3P_dh_N"/>
    <property type="match status" value="1"/>
</dbReference>
<dbReference type="Gene3D" id="1.10.1040.10">
    <property type="entry name" value="N-(1-d-carboxylethyl)-l-norvaline Dehydrogenase, domain 2"/>
    <property type="match status" value="1"/>
</dbReference>
<dbReference type="InterPro" id="IPR006168">
    <property type="entry name" value="G3P_DH_NAD-dep"/>
</dbReference>
<dbReference type="GO" id="GO:0005829">
    <property type="term" value="C:cytosol"/>
    <property type="evidence" value="ECO:0007669"/>
    <property type="project" value="TreeGrafter"/>
</dbReference>
<dbReference type="HAMAP" id="MF_00394">
    <property type="entry name" value="NAD_Glyc3P_dehydrog"/>
    <property type="match status" value="1"/>
</dbReference>
<evidence type="ECO:0000256" key="7">
    <source>
        <dbReference type="RuleBase" id="RU000437"/>
    </source>
</evidence>
<gene>
    <name evidence="11" type="primary">GPD5</name>
</gene>
<keyword evidence="2 7" id="KW-0560">Oxidoreductase</keyword>
<comment type="subcellular location">
    <subcellularLocation>
        <location evidence="5">Glycosome</location>
    </subcellularLocation>
</comment>
<evidence type="ECO:0000256" key="1">
    <source>
        <dbReference type="ARBA" id="ARBA00011009"/>
    </source>
</evidence>
<dbReference type="InterPro" id="IPR036291">
    <property type="entry name" value="NAD(P)-bd_dom_sf"/>
</dbReference>
<dbReference type="GO" id="GO:0051287">
    <property type="term" value="F:NAD binding"/>
    <property type="evidence" value="ECO:0007669"/>
    <property type="project" value="UniProtKB-UniRule"/>
</dbReference>
<name>A0A515EIV2_DUNSA</name>
<dbReference type="EMBL" id="MK286926">
    <property type="protein sequence ID" value="QDL52597.1"/>
    <property type="molecule type" value="mRNA"/>
</dbReference>
<dbReference type="InterPro" id="IPR008927">
    <property type="entry name" value="6-PGluconate_DH-like_C_sf"/>
</dbReference>
<comment type="catalytic activity">
    <reaction evidence="4 8">
        <text>sn-glycerol 3-phosphate + NAD(+) = dihydroxyacetone phosphate + NADH + H(+)</text>
        <dbReference type="Rhea" id="RHEA:11092"/>
        <dbReference type="ChEBI" id="CHEBI:15378"/>
        <dbReference type="ChEBI" id="CHEBI:57540"/>
        <dbReference type="ChEBI" id="CHEBI:57597"/>
        <dbReference type="ChEBI" id="CHEBI:57642"/>
        <dbReference type="ChEBI" id="CHEBI:57945"/>
        <dbReference type="EC" id="1.1.1.8"/>
    </reaction>
</comment>